<evidence type="ECO:0000313" key="1">
    <source>
        <dbReference type="EMBL" id="RGK83140.1"/>
    </source>
</evidence>
<protein>
    <submittedName>
        <fullName evidence="1">DUF3793 family protein</fullName>
    </submittedName>
</protein>
<name>A0A3E4PT44_9FIRM</name>
<dbReference type="Proteomes" id="UP000358366">
    <property type="component" value="Unassembled WGS sequence"/>
</dbReference>
<dbReference type="EMBL" id="QSRA01000010">
    <property type="protein sequence ID" value="RGK83140.1"/>
    <property type="molecule type" value="Genomic_DNA"/>
</dbReference>
<dbReference type="EMBL" id="CABHNI010000013">
    <property type="protein sequence ID" value="VUW96639.1"/>
    <property type="molecule type" value="Genomic_DNA"/>
</dbReference>
<gene>
    <name evidence="2" type="ORF">DFSSTS7063_00604</name>
    <name evidence="1" type="ORF">DXC93_08785</name>
</gene>
<evidence type="ECO:0000313" key="2">
    <source>
        <dbReference type="EMBL" id="VUW96639.1"/>
    </source>
</evidence>
<reference evidence="1 3" key="1">
    <citation type="submission" date="2018-08" db="EMBL/GenBank/DDBJ databases">
        <title>A genome reference for cultivated species of the human gut microbiota.</title>
        <authorList>
            <person name="Zou Y."/>
            <person name="Xue W."/>
            <person name="Luo G."/>
        </authorList>
    </citation>
    <scope>NUCLEOTIDE SEQUENCE [LARGE SCALE GENOMIC DNA]</scope>
    <source>
        <strain evidence="1 3">TF09-3</strain>
    </source>
</reference>
<proteinExistence type="predicted"/>
<dbReference type="AlphaFoldDB" id="A0A3E4PT44"/>
<accession>A0A3E4PT44</accession>
<dbReference type="RefSeq" id="WP_005337717.1">
    <property type="nucleotide sequence ID" value="NZ_CABHNI010000013.1"/>
</dbReference>
<organism evidence="1 3">
    <name type="scientific">Dorea formicigenerans</name>
    <dbReference type="NCBI Taxonomy" id="39486"/>
    <lineage>
        <taxon>Bacteria</taxon>
        <taxon>Bacillati</taxon>
        <taxon>Bacillota</taxon>
        <taxon>Clostridia</taxon>
        <taxon>Lachnospirales</taxon>
        <taxon>Lachnospiraceae</taxon>
        <taxon>Dorea</taxon>
    </lineage>
</organism>
<dbReference type="Pfam" id="PF12672">
    <property type="entry name" value="DUF3793"/>
    <property type="match status" value="1"/>
</dbReference>
<evidence type="ECO:0000313" key="4">
    <source>
        <dbReference type="Proteomes" id="UP000358366"/>
    </source>
</evidence>
<reference evidence="2 4" key="2">
    <citation type="submission" date="2019-07" db="EMBL/GenBank/DDBJ databases">
        <authorList>
            <person name="Hibberd C M."/>
            <person name="Gehrig L. J."/>
            <person name="Chang H.-W."/>
            <person name="Venkatesh S."/>
        </authorList>
    </citation>
    <scope>NUCLEOTIDE SEQUENCE [LARGE SCALE GENOMIC DNA]</scope>
    <source>
        <strain evidence="2">Dorea_formicigenerans_SSTS_Bg7063</strain>
    </source>
</reference>
<dbReference type="Proteomes" id="UP000261324">
    <property type="component" value="Unassembled WGS sequence"/>
</dbReference>
<dbReference type="InterPro" id="IPR024523">
    <property type="entry name" value="DUF3793"/>
</dbReference>
<sequence>MSKEVVSYMLSGMDNMKSLQVQLILQCAPFLKGIKIACILNITEENSRELYEILEGTGIKFKILTRNHGKCLVFLYRRESFSRYLKRTDVREFLGSYGYEDVEPEKMLERLSKRVCQYSDGEICFPHEIGAFLDYPIDDVKCFIEKDGKDSLFSGYWKVYNNPGRAKMIFWAYDKAKTSAVNEYLIGKNIRDIAYVAAC</sequence>
<evidence type="ECO:0000313" key="3">
    <source>
        <dbReference type="Proteomes" id="UP000261324"/>
    </source>
</evidence>